<keyword evidence="3" id="KW-1185">Reference proteome</keyword>
<protein>
    <submittedName>
        <fullName evidence="2">Uncharacterized protein</fullName>
    </submittedName>
</protein>
<name>A0A4Y2VJ01_ARAVE</name>
<gene>
    <name evidence="2" type="ORF">AVEN_171502_1</name>
</gene>
<dbReference type="Proteomes" id="UP000499080">
    <property type="component" value="Unassembled WGS sequence"/>
</dbReference>
<evidence type="ECO:0000313" key="2">
    <source>
        <dbReference type="EMBL" id="GBO24621.1"/>
    </source>
</evidence>
<dbReference type="EMBL" id="BGPR01047572">
    <property type="protein sequence ID" value="GBO24621.1"/>
    <property type="molecule type" value="Genomic_DNA"/>
</dbReference>
<proteinExistence type="predicted"/>
<evidence type="ECO:0000256" key="1">
    <source>
        <dbReference type="SAM" id="MobiDB-lite"/>
    </source>
</evidence>
<dbReference type="AlphaFoldDB" id="A0A4Y2VJ01"/>
<comment type="caution">
    <text evidence="2">The sequence shown here is derived from an EMBL/GenBank/DDBJ whole genome shotgun (WGS) entry which is preliminary data.</text>
</comment>
<feature type="region of interest" description="Disordered" evidence="1">
    <location>
        <begin position="1"/>
        <end position="22"/>
    </location>
</feature>
<reference evidence="2 3" key="1">
    <citation type="journal article" date="2019" name="Sci. Rep.">
        <title>Orb-weaving spider Araneus ventricosus genome elucidates the spidroin gene catalogue.</title>
        <authorList>
            <person name="Kono N."/>
            <person name="Nakamura H."/>
            <person name="Ohtoshi R."/>
            <person name="Moran D.A.P."/>
            <person name="Shinohara A."/>
            <person name="Yoshida Y."/>
            <person name="Fujiwara M."/>
            <person name="Mori M."/>
            <person name="Tomita M."/>
            <person name="Arakawa K."/>
        </authorList>
    </citation>
    <scope>NUCLEOTIDE SEQUENCE [LARGE SCALE GENOMIC DNA]</scope>
</reference>
<accession>A0A4Y2VJ01</accession>
<organism evidence="2 3">
    <name type="scientific">Araneus ventricosus</name>
    <name type="common">Orbweaver spider</name>
    <name type="synonym">Epeira ventricosa</name>
    <dbReference type="NCBI Taxonomy" id="182803"/>
    <lineage>
        <taxon>Eukaryota</taxon>
        <taxon>Metazoa</taxon>
        <taxon>Ecdysozoa</taxon>
        <taxon>Arthropoda</taxon>
        <taxon>Chelicerata</taxon>
        <taxon>Arachnida</taxon>
        <taxon>Araneae</taxon>
        <taxon>Araneomorphae</taxon>
        <taxon>Entelegynae</taxon>
        <taxon>Araneoidea</taxon>
        <taxon>Araneidae</taxon>
        <taxon>Araneus</taxon>
    </lineage>
</organism>
<sequence length="120" mass="14132">MEPAGGKECHLTMRRPDQHKTRGVPEPRVLILLSSKRLNFFLHRKSVEWNRLPSEEFLTVFLDPVGSKRLEFFLHRKKRRVDSTSAEEFLTVLFGSCGSSRLNFFFIKKSVEWNRLIRLA</sequence>
<evidence type="ECO:0000313" key="3">
    <source>
        <dbReference type="Proteomes" id="UP000499080"/>
    </source>
</evidence>